<dbReference type="GO" id="GO:0031177">
    <property type="term" value="F:phosphopantetheine binding"/>
    <property type="evidence" value="ECO:0007669"/>
    <property type="project" value="TreeGrafter"/>
</dbReference>
<keyword evidence="2" id="KW-0597">Phosphoprotein</keyword>
<feature type="domain" description="AMP-dependent synthetase/ligase" evidence="3">
    <location>
        <begin position="2"/>
        <end position="68"/>
    </location>
</feature>
<gene>
    <name evidence="5" type="ORF">H9K75_19460</name>
</gene>
<dbReference type="KEGG" id="daer:H9K75_19460"/>
<dbReference type="InterPro" id="IPR045851">
    <property type="entry name" value="AMP-bd_C_sf"/>
</dbReference>
<evidence type="ECO:0000259" key="4">
    <source>
        <dbReference type="Pfam" id="PF13193"/>
    </source>
</evidence>
<name>A0A7H0GQQ5_9BURK</name>
<organism evidence="5 6">
    <name type="scientific">Diaphorobacter aerolatus</name>
    <dbReference type="NCBI Taxonomy" id="1288495"/>
    <lineage>
        <taxon>Bacteria</taxon>
        <taxon>Pseudomonadati</taxon>
        <taxon>Pseudomonadota</taxon>
        <taxon>Betaproteobacteria</taxon>
        <taxon>Burkholderiales</taxon>
        <taxon>Comamonadaceae</taxon>
        <taxon>Diaphorobacter</taxon>
    </lineage>
</organism>
<dbReference type="Pfam" id="PF13193">
    <property type="entry name" value="AMP-binding_C"/>
    <property type="match status" value="1"/>
</dbReference>
<evidence type="ECO:0000313" key="6">
    <source>
        <dbReference type="Proteomes" id="UP000516028"/>
    </source>
</evidence>
<evidence type="ECO:0000313" key="5">
    <source>
        <dbReference type="EMBL" id="QNP50621.1"/>
    </source>
</evidence>
<accession>A0A7H0GQQ5</accession>
<dbReference type="InterPro" id="IPR025110">
    <property type="entry name" value="AMP-bd_C"/>
</dbReference>
<dbReference type="Gene3D" id="3.40.50.980">
    <property type="match status" value="1"/>
</dbReference>
<evidence type="ECO:0000256" key="1">
    <source>
        <dbReference type="ARBA" id="ARBA00022450"/>
    </source>
</evidence>
<dbReference type="GO" id="GO:0005737">
    <property type="term" value="C:cytoplasm"/>
    <property type="evidence" value="ECO:0007669"/>
    <property type="project" value="TreeGrafter"/>
</dbReference>
<reference evidence="5 6" key="1">
    <citation type="submission" date="2020-08" db="EMBL/GenBank/DDBJ databases">
        <title>Genome sequence of Diaphorobacter aerolatus KACC 16536T.</title>
        <authorList>
            <person name="Hyun D.-W."/>
            <person name="Bae J.-W."/>
        </authorList>
    </citation>
    <scope>NUCLEOTIDE SEQUENCE [LARGE SCALE GENOMIC DNA]</scope>
    <source>
        <strain evidence="5 6">KACC 16536</strain>
    </source>
</reference>
<dbReference type="SUPFAM" id="SSF56801">
    <property type="entry name" value="Acetyl-CoA synthetase-like"/>
    <property type="match status" value="1"/>
</dbReference>
<dbReference type="EMBL" id="CP060783">
    <property type="protein sequence ID" value="QNP50621.1"/>
    <property type="molecule type" value="Genomic_DNA"/>
</dbReference>
<dbReference type="Proteomes" id="UP000516028">
    <property type="component" value="Chromosome"/>
</dbReference>
<protein>
    <submittedName>
        <fullName evidence="5">AMP-binding protein</fullName>
    </submittedName>
</protein>
<dbReference type="Gene3D" id="2.30.38.10">
    <property type="entry name" value="Luciferase, Domain 3"/>
    <property type="match status" value="1"/>
</dbReference>
<evidence type="ECO:0000256" key="2">
    <source>
        <dbReference type="ARBA" id="ARBA00022553"/>
    </source>
</evidence>
<dbReference type="PANTHER" id="PTHR45527:SF1">
    <property type="entry name" value="FATTY ACID SYNTHASE"/>
    <property type="match status" value="1"/>
</dbReference>
<dbReference type="GO" id="GO:0044550">
    <property type="term" value="P:secondary metabolite biosynthetic process"/>
    <property type="evidence" value="ECO:0007669"/>
    <property type="project" value="TreeGrafter"/>
</dbReference>
<feature type="domain" description="AMP-binding enzyme C-terminal" evidence="4">
    <location>
        <begin position="125"/>
        <end position="208"/>
    </location>
</feature>
<evidence type="ECO:0000259" key="3">
    <source>
        <dbReference type="Pfam" id="PF00501"/>
    </source>
</evidence>
<dbReference type="FunFam" id="3.30.300.30:FF:000010">
    <property type="entry name" value="Enterobactin synthetase component F"/>
    <property type="match status" value="1"/>
</dbReference>
<dbReference type="Gene3D" id="3.30.300.30">
    <property type="match status" value="1"/>
</dbReference>
<keyword evidence="6" id="KW-1185">Reference proteome</keyword>
<dbReference type="AlphaFoldDB" id="A0A7H0GQQ5"/>
<dbReference type="GO" id="GO:0043041">
    <property type="term" value="P:amino acid activation for nonribosomal peptide biosynthetic process"/>
    <property type="evidence" value="ECO:0007669"/>
    <property type="project" value="TreeGrafter"/>
</dbReference>
<sequence>MQNLYGPTETTIHVTRWTCRDDGQSQVPIGQPITDTQTYILDSELNLVPRGVAGELYIGGVSLARGYLGRAALTAQCFVADPFGQGGRLYRTGDLVRWNAQGQIEYLGRLDHQVKIRGFRIELGEIEAQLLGQPEVREAVVVTAKATTTTVASATTVGARLVGYVSLHAAAQTDGAQLRERLQGVLPDYMVPTAIMVMQALPLNANGKIDRKALPPAATMLEGGGAHEAPRGEVECLLAQIWGEVLGCSGWGAMTTSSSSAVTRF</sequence>
<dbReference type="InterPro" id="IPR000873">
    <property type="entry name" value="AMP-dep_synth/lig_dom"/>
</dbReference>
<keyword evidence="1" id="KW-0596">Phosphopantetheine</keyword>
<dbReference type="FunFam" id="2.30.38.10:FF:000001">
    <property type="entry name" value="Non-ribosomal peptide synthetase PvdI"/>
    <property type="match status" value="1"/>
</dbReference>
<dbReference type="PANTHER" id="PTHR45527">
    <property type="entry name" value="NONRIBOSOMAL PEPTIDE SYNTHETASE"/>
    <property type="match status" value="1"/>
</dbReference>
<dbReference type="Pfam" id="PF00501">
    <property type="entry name" value="AMP-binding"/>
    <property type="match status" value="1"/>
</dbReference>
<proteinExistence type="predicted"/>